<feature type="region of interest" description="Disordered" evidence="1">
    <location>
        <begin position="259"/>
        <end position="360"/>
    </location>
</feature>
<keyword evidence="3" id="KW-1185">Reference proteome</keyword>
<evidence type="ECO:0000256" key="1">
    <source>
        <dbReference type="SAM" id="MobiDB-lite"/>
    </source>
</evidence>
<feature type="compositionally biased region" description="Polar residues" evidence="1">
    <location>
        <begin position="186"/>
        <end position="202"/>
    </location>
</feature>
<dbReference type="AlphaFoldDB" id="A0A6A6A483"/>
<sequence length="436" mass="47856">MFCKRLYSITPYNAPRPALERLFLTRLKSKSICTTLEILFPAMSNFFKSKKGKEPCVEMTTITPPQHQPDPPSHAAKDVSPANSLAKEYKGLQAKIAFIGKPRAVSLDSSRARATRTFLFPSSKSTDPPSPQTPTSAASPPARERASSDLSNNRVLQHSQRQSSPVRGRQQAQHEQIRGRRPVTPPSANQNARHLHSLSKQPSMVFKKSALSHVSVAEEPEYDENVASSSSSYQSSMHSASSSIASSRTAWSIIDSNPHGLEPHQISVSLSKNSRTRHLAERRASSMPPAPQKAALSPSPPPTRTQTPPRLQTATHSNSPLEPDSPTLPSTLFLPRSNTTDSLEESPSPSPPHSHITPPAAARLTEPSRPALSLFSHKTHAPDREKTHSPYMRSSSQPPTKKHDSVIQFETVQPKLRSQRSISTFFSRRTVVDSAV</sequence>
<evidence type="ECO:0000313" key="2">
    <source>
        <dbReference type="EMBL" id="KAF2125985.1"/>
    </source>
</evidence>
<organism evidence="2 3">
    <name type="scientific">Dothidotthia symphoricarpi CBS 119687</name>
    <dbReference type="NCBI Taxonomy" id="1392245"/>
    <lineage>
        <taxon>Eukaryota</taxon>
        <taxon>Fungi</taxon>
        <taxon>Dikarya</taxon>
        <taxon>Ascomycota</taxon>
        <taxon>Pezizomycotina</taxon>
        <taxon>Dothideomycetes</taxon>
        <taxon>Pleosporomycetidae</taxon>
        <taxon>Pleosporales</taxon>
        <taxon>Dothidotthiaceae</taxon>
        <taxon>Dothidotthia</taxon>
    </lineage>
</organism>
<feature type="region of interest" description="Disordered" evidence="1">
    <location>
        <begin position="377"/>
        <end position="405"/>
    </location>
</feature>
<accession>A0A6A6A483</accession>
<feature type="region of interest" description="Disordered" evidence="1">
    <location>
        <begin position="118"/>
        <end position="204"/>
    </location>
</feature>
<reference evidence="2" key="1">
    <citation type="journal article" date="2020" name="Stud. Mycol.">
        <title>101 Dothideomycetes genomes: a test case for predicting lifestyles and emergence of pathogens.</title>
        <authorList>
            <person name="Haridas S."/>
            <person name="Albert R."/>
            <person name="Binder M."/>
            <person name="Bloem J."/>
            <person name="Labutti K."/>
            <person name="Salamov A."/>
            <person name="Andreopoulos B."/>
            <person name="Baker S."/>
            <person name="Barry K."/>
            <person name="Bills G."/>
            <person name="Bluhm B."/>
            <person name="Cannon C."/>
            <person name="Castanera R."/>
            <person name="Culley D."/>
            <person name="Daum C."/>
            <person name="Ezra D."/>
            <person name="Gonzalez J."/>
            <person name="Henrissat B."/>
            <person name="Kuo A."/>
            <person name="Liang C."/>
            <person name="Lipzen A."/>
            <person name="Lutzoni F."/>
            <person name="Magnuson J."/>
            <person name="Mondo S."/>
            <person name="Nolan M."/>
            <person name="Ohm R."/>
            <person name="Pangilinan J."/>
            <person name="Park H.-J."/>
            <person name="Ramirez L."/>
            <person name="Alfaro M."/>
            <person name="Sun H."/>
            <person name="Tritt A."/>
            <person name="Yoshinaga Y."/>
            <person name="Zwiers L.-H."/>
            <person name="Turgeon B."/>
            <person name="Goodwin S."/>
            <person name="Spatafora J."/>
            <person name="Crous P."/>
            <person name="Grigoriev I."/>
        </authorList>
    </citation>
    <scope>NUCLEOTIDE SEQUENCE</scope>
    <source>
        <strain evidence="2">CBS 119687</strain>
    </source>
</reference>
<proteinExistence type="predicted"/>
<feature type="compositionally biased region" description="Polar residues" evidence="1">
    <location>
        <begin position="149"/>
        <end position="174"/>
    </location>
</feature>
<dbReference type="Proteomes" id="UP000799771">
    <property type="component" value="Unassembled WGS sequence"/>
</dbReference>
<feature type="compositionally biased region" description="Low complexity" evidence="1">
    <location>
        <begin position="121"/>
        <end position="141"/>
    </location>
</feature>
<name>A0A6A6A483_9PLEO</name>
<feature type="region of interest" description="Disordered" evidence="1">
    <location>
        <begin position="63"/>
        <end position="82"/>
    </location>
</feature>
<gene>
    <name evidence="2" type="ORF">P153DRAFT_82902</name>
</gene>
<feature type="compositionally biased region" description="Low complexity" evidence="1">
    <location>
        <begin position="304"/>
        <end position="313"/>
    </location>
</feature>
<evidence type="ECO:0000313" key="3">
    <source>
        <dbReference type="Proteomes" id="UP000799771"/>
    </source>
</evidence>
<dbReference type="GeneID" id="54413864"/>
<dbReference type="EMBL" id="ML977514">
    <property type="protein sequence ID" value="KAF2125985.1"/>
    <property type="molecule type" value="Genomic_DNA"/>
</dbReference>
<dbReference type="RefSeq" id="XP_033520377.1">
    <property type="nucleotide sequence ID" value="XM_033673432.1"/>
</dbReference>
<protein>
    <submittedName>
        <fullName evidence="2">Uncharacterized protein</fullName>
    </submittedName>
</protein>